<accession>A0A8H7A1Q8</accession>
<comment type="similarity">
    <text evidence="3">In the C-terminal section; belongs to the anthranilate synthase component I family.</text>
</comment>
<comment type="caution">
    <text evidence="14">The sequence shown here is derived from an EMBL/GenBank/DDBJ whole genome shotgun (WGS) entry which is preliminary data.</text>
</comment>
<dbReference type="PRINTS" id="PR00097">
    <property type="entry name" value="ANTSNTHASEII"/>
</dbReference>
<feature type="domain" description="Chorismate-utilising enzyme C-terminal" evidence="12">
    <location>
        <begin position="448"/>
        <end position="737"/>
    </location>
</feature>
<evidence type="ECO:0000313" key="14">
    <source>
        <dbReference type="EMBL" id="KAF7436502.1"/>
    </source>
</evidence>
<dbReference type="GO" id="GO:0046656">
    <property type="term" value="P:folic acid biosynthetic process"/>
    <property type="evidence" value="ECO:0007669"/>
    <property type="project" value="UniProtKB-KW"/>
</dbReference>
<keyword evidence="7" id="KW-0315">Glutamine amidotransferase</keyword>
<dbReference type="InterPro" id="IPR006221">
    <property type="entry name" value="TrpG/PapA_dom"/>
</dbReference>
<dbReference type="InterPro" id="IPR015890">
    <property type="entry name" value="Chorismate_C"/>
</dbReference>
<evidence type="ECO:0000256" key="4">
    <source>
        <dbReference type="ARBA" id="ARBA00013139"/>
    </source>
</evidence>
<dbReference type="Gene3D" id="3.40.50.880">
    <property type="match status" value="1"/>
</dbReference>
<evidence type="ECO:0000313" key="15">
    <source>
        <dbReference type="Proteomes" id="UP000623687"/>
    </source>
</evidence>
<gene>
    <name evidence="14" type="primary">PAB1_2</name>
    <name evidence="14" type="ORF">PC9H_003335</name>
</gene>
<dbReference type="GeneID" id="59373153"/>
<evidence type="ECO:0000256" key="8">
    <source>
        <dbReference type="ARBA" id="ARBA00031329"/>
    </source>
</evidence>
<dbReference type="VEuPathDB" id="FungiDB:PC9H_003335"/>
<evidence type="ECO:0000256" key="9">
    <source>
        <dbReference type="ARBA" id="ARBA00031904"/>
    </source>
</evidence>
<keyword evidence="5" id="KW-0808">Transferase</keyword>
<evidence type="ECO:0000256" key="2">
    <source>
        <dbReference type="ARBA" id="ARBA00005009"/>
    </source>
</evidence>
<name>A0A8H7A1Q8_PLEOS</name>
<dbReference type="GO" id="GO:0046654">
    <property type="term" value="P:tetrahydrofolate biosynthetic process"/>
    <property type="evidence" value="ECO:0007669"/>
    <property type="project" value="UniProtKB-UniPathway"/>
</dbReference>
<dbReference type="InterPro" id="IPR017926">
    <property type="entry name" value="GATASE"/>
</dbReference>
<dbReference type="InterPro" id="IPR019999">
    <property type="entry name" value="Anth_synth_I-like"/>
</dbReference>
<dbReference type="GO" id="GO:0046820">
    <property type="term" value="F:4-amino-4-deoxychorismate synthase activity"/>
    <property type="evidence" value="ECO:0007669"/>
    <property type="project" value="UniProtKB-EC"/>
</dbReference>
<sequence length="746" mass="82479">MTIEHPRILFVDSYDSFTFNLASLCRRSIPNCSIYIIKNDDLTITQLIPYLSLFSAIIVGPGPGSPGNPHDIGIVKDLWKVPGAHLLPIFGVCLGLQSLALEHGAELCRLKVVKHGQVSTIHHTGEDIFAAVESVHAVRYHSLHVKLCEDGDIEELGWADDGEENGRVVMGIKHKSKPFWAVQYHPESVCTDGGGYDVLCNFWRLAQEWSRKVGRVPTPWEPSVRQFVGPSWPNINPHSAPPSPTQRPAVTTKVLKLASVSITRICEILGVDNESKRFALLDSAAKPGRYSIIASLMPSSPQITYYVGDHWLTMSTESRSVRHELTHHTIWTWLASFIRRRRAHGGSPDIPFWGGLIGYLSYELGVSSLNVPLKVSERRHPDVNMVFVERSIVYDNQTGQTHIQSLLPDDQGWIADISSQLEIVLQDAEVPSPTMIPTAKSVVLPDKSLYISRINKAKDSLFSGDSYELCLTAPTRITIPASPSPTSTSWQRYKQLRKNNPAPHSAYLRLHPSTLLSSSPERFLSYSRPPGTVCQLRPIKGTVRKSPTITRAIAEKALAGSKKEVAENLMIVDLIRHDLHSVVGEDVAVTQFCKVEEYETVWQLVSVIEGRLPEGSSGDVDLAAELGWDVLSKSLPPGSMTGAPKKRSVEILQTLEDSPRTIYSGVFGYWCVSGAGDWSVTIRSCFKFQDTQTSSSSSSSDSFTPGDSRDEEWQVGAGGAITALSDADDEWEEMVIKLHSVLKSWD</sequence>
<dbReference type="AlphaFoldDB" id="A0A8H7A1Q8"/>
<dbReference type="SUPFAM" id="SSF52317">
    <property type="entry name" value="Class I glutamine amidotransferase-like"/>
    <property type="match status" value="1"/>
</dbReference>
<dbReference type="RefSeq" id="XP_036634401.1">
    <property type="nucleotide sequence ID" value="XM_036772928.1"/>
</dbReference>
<dbReference type="PANTHER" id="PTHR11236:SF18">
    <property type="entry name" value="AMINODEOXYCHORISMATE SYNTHASE"/>
    <property type="match status" value="1"/>
</dbReference>
<evidence type="ECO:0000256" key="7">
    <source>
        <dbReference type="ARBA" id="ARBA00022962"/>
    </source>
</evidence>
<dbReference type="InterPro" id="IPR010117">
    <property type="entry name" value="PabB_fungal"/>
</dbReference>
<dbReference type="Gene3D" id="3.60.120.10">
    <property type="entry name" value="Anthranilate synthase"/>
    <property type="match status" value="1"/>
</dbReference>
<feature type="region of interest" description="Disordered" evidence="10">
    <location>
        <begin position="691"/>
        <end position="718"/>
    </location>
</feature>
<keyword evidence="6" id="KW-0289">Folate biosynthesis</keyword>
<dbReference type="NCBIfam" id="TIGR01823">
    <property type="entry name" value="PabB-fungal"/>
    <property type="match status" value="1"/>
</dbReference>
<evidence type="ECO:0000256" key="10">
    <source>
        <dbReference type="SAM" id="MobiDB-lite"/>
    </source>
</evidence>
<reference evidence="14" key="1">
    <citation type="submission" date="2019-07" db="EMBL/GenBank/DDBJ databases">
        <authorList>
            <person name="Palmer J.M."/>
        </authorList>
    </citation>
    <scope>NUCLEOTIDE SEQUENCE</scope>
    <source>
        <strain evidence="14">PC9</strain>
    </source>
</reference>
<dbReference type="UniPathway" id="UPA00077">
    <property type="reaction ID" value="UER00149"/>
</dbReference>
<feature type="compositionally biased region" description="Low complexity" evidence="10">
    <location>
        <begin position="691"/>
        <end position="702"/>
    </location>
</feature>
<dbReference type="Pfam" id="PF04715">
    <property type="entry name" value="Anth_synt_I_N"/>
    <property type="match status" value="1"/>
</dbReference>
<comment type="pathway">
    <text evidence="2">Cofactor biosynthesis; tetrahydrofolate biosynthesis; 4-aminobenzoate from chorismate: step 1/2.</text>
</comment>
<dbReference type="SUPFAM" id="SSF56322">
    <property type="entry name" value="ADC synthase"/>
    <property type="match status" value="1"/>
</dbReference>
<dbReference type="Pfam" id="PF00425">
    <property type="entry name" value="Chorismate_bind"/>
    <property type="match status" value="1"/>
</dbReference>
<protein>
    <recommendedName>
        <fullName evidence="4">aminodeoxychorismate synthase</fullName>
        <ecNumber evidence="4">2.6.1.85</ecNumber>
    </recommendedName>
    <alternativeName>
        <fullName evidence="8">Para-aminobenzoate synthase</fullName>
    </alternativeName>
    <alternativeName>
        <fullName evidence="9">p-aminobenzoic acid synthase</fullName>
    </alternativeName>
</protein>
<evidence type="ECO:0000256" key="3">
    <source>
        <dbReference type="ARBA" id="ARBA00005970"/>
    </source>
</evidence>
<dbReference type="OrthoDB" id="64220at2759"/>
<dbReference type="Pfam" id="PF00117">
    <property type="entry name" value="GATase"/>
    <property type="match status" value="1"/>
</dbReference>
<evidence type="ECO:0000256" key="5">
    <source>
        <dbReference type="ARBA" id="ARBA00022679"/>
    </source>
</evidence>
<dbReference type="Proteomes" id="UP000623687">
    <property type="component" value="Unassembled WGS sequence"/>
</dbReference>
<evidence type="ECO:0000256" key="1">
    <source>
        <dbReference type="ARBA" id="ARBA00001000"/>
    </source>
</evidence>
<evidence type="ECO:0000259" key="11">
    <source>
        <dbReference type="Pfam" id="PF00117"/>
    </source>
</evidence>
<dbReference type="PRINTS" id="PR00096">
    <property type="entry name" value="GATASE"/>
</dbReference>
<comment type="catalytic activity">
    <reaction evidence="1">
        <text>chorismate + L-glutamine = 4-amino-4-deoxychorismate + L-glutamate</text>
        <dbReference type="Rhea" id="RHEA:11672"/>
        <dbReference type="ChEBI" id="CHEBI:29748"/>
        <dbReference type="ChEBI" id="CHEBI:29985"/>
        <dbReference type="ChEBI" id="CHEBI:58359"/>
        <dbReference type="ChEBI" id="CHEBI:58406"/>
        <dbReference type="EC" id="2.6.1.85"/>
    </reaction>
</comment>
<dbReference type="GO" id="GO:0000162">
    <property type="term" value="P:L-tryptophan biosynthetic process"/>
    <property type="evidence" value="ECO:0007669"/>
    <property type="project" value="TreeGrafter"/>
</dbReference>
<dbReference type="EC" id="2.6.1.85" evidence="4"/>
<dbReference type="GO" id="GO:0008153">
    <property type="term" value="P:4-aminobenzoate biosynthetic process"/>
    <property type="evidence" value="ECO:0007669"/>
    <property type="project" value="TreeGrafter"/>
</dbReference>
<evidence type="ECO:0000259" key="12">
    <source>
        <dbReference type="Pfam" id="PF00425"/>
    </source>
</evidence>
<dbReference type="InterPro" id="IPR029062">
    <property type="entry name" value="Class_I_gatase-like"/>
</dbReference>
<feature type="domain" description="Glutamine amidotransferase" evidence="11">
    <location>
        <begin position="10"/>
        <end position="194"/>
    </location>
</feature>
<dbReference type="InterPro" id="IPR006805">
    <property type="entry name" value="Anth_synth_I_N"/>
</dbReference>
<dbReference type="CDD" id="cd01743">
    <property type="entry name" value="GATase1_Anthranilate_Synthase"/>
    <property type="match status" value="1"/>
</dbReference>
<dbReference type="NCBIfam" id="TIGR00566">
    <property type="entry name" value="trpG_papA"/>
    <property type="match status" value="1"/>
</dbReference>
<organism evidence="14 15">
    <name type="scientific">Pleurotus ostreatus</name>
    <name type="common">Oyster mushroom</name>
    <name type="synonym">White-rot fungus</name>
    <dbReference type="NCBI Taxonomy" id="5322"/>
    <lineage>
        <taxon>Eukaryota</taxon>
        <taxon>Fungi</taxon>
        <taxon>Dikarya</taxon>
        <taxon>Basidiomycota</taxon>
        <taxon>Agaricomycotina</taxon>
        <taxon>Agaricomycetes</taxon>
        <taxon>Agaricomycetidae</taxon>
        <taxon>Agaricales</taxon>
        <taxon>Pleurotineae</taxon>
        <taxon>Pleurotaceae</taxon>
        <taxon>Pleurotus</taxon>
    </lineage>
</organism>
<evidence type="ECO:0000259" key="13">
    <source>
        <dbReference type="Pfam" id="PF04715"/>
    </source>
</evidence>
<dbReference type="InterPro" id="IPR005801">
    <property type="entry name" value="ADC_synthase"/>
</dbReference>
<dbReference type="EMBL" id="JACETU010000002">
    <property type="protein sequence ID" value="KAF7436502.1"/>
    <property type="molecule type" value="Genomic_DNA"/>
</dbReference>
<proteinExistence type="inferred from homology"/>
<feature type="domain" description="Anthranilate synthase component I N-terminal" evidence="13">
    <location>
        <begin position="277"/>
        <end position="403"/>
    </location>
</feature>
<dbReference type="GO" id="GO:0005737">
    <property type="term" value="C:cytoplasm"/>
    <property type="evidence" value="ECO:0007669"/>
    <property type="project" value="TreeGrafter"/>
</dbReference>
<dbReference type="PANTHER" id="PTHR11236">
    <property type="entry name" value="AMINOBENZOATE/ANTHRANILATE SYNTHASE"/>
    <property type="match status" value="1"/>
</dbReference>
<keyword evidence="15" id="KW-1185">Reference proteome</keyword>
<dbReference type="PROSITE" id="PS51273">
    <property type="entry name" value="GATASE_TYPE_1"/>
    <property type="match status" value="1"/>
</dbReference>
<evidence type="ECO:0000256" key="6">
    <source>
        <dbReference type="ARBA" id="ARBA00022909"/>
    </source>
</evidence>